<accession>A0A0D7ASU1</accession>
<reference evidence="1 2" key="1">
    <citation type="journal article" date="2015" name="Fungal Genet. Biol.">
        <title>Evolution of novel wood decay mechanisms in Agaricales revealed by the genome sequences of Fistulina hepatica and Cylindrobasidium torrendii.</title>
        <authorList>
            <person name="Floudas D."/>
            <person name="Held B.W."/>
            <person name="Riley R."/>
            <person name="Nagy L.G."/>
            <person name="Koehler G."/>
            <person name="Ransdell A.S."/>
            <person name="Younus H."/>
            <person name="Chow J."/>
            <person name="Chiniquy J."/>
            <person name="Lipzen A."/>
            <person name="Tritt A."/>
            <person name="Sun H."/>
            <person name="Haridas S."/>
            <person name="LaButti K."/>
            <person name="Ohm R.A."/>
            <person name="Kues U."/>
            <person name="Blanchette R.A."/>
            <person name="Grigoriev I.V."/>
            <person name="Minto R.E."/>
            <person name="Hibbett D.S."/>
        </authorList>
    </citation>
    <scope>NUCLEOTIDE SEQUENCE [LARGE SCALE GENOMIC DNA]</scope>
    <source>
        <strain evidence="1 2">FP15055 ss-10</strain>
    </source>
</reference>
<dbReference type="Proteomes" id="UP000054007">
    <property type="component" value="Unassembled WGS sequence"/>
</dbReference>
<gene>
    <name evidence="1" type="ORF">CYLTODRAFT_495409</name>
</gene>
<dbReference type="SUPFAM" id="SSF52047">
    <property type="entry name" value="RNI-like"/>
    <property type="match status" value="1"/>
</dbReference>
<evidence type="ECO:0000313" key="1">
    <source>
        <dbReference type="EMBL" id="KIY61080.1"/>
    </source>
</evidence>
<keyword evidence="2" id="KW-1185">Reference proteome</keyword>
<sequence length="470" mass="52644">MSYDHMPKSMSPITSQGNDSHLFASMPRDVLLTIFGYEIHESKTLINALSNRSPLWCFGQVCVHWRQILRSYPLFWNHLDVNFSHFPSAQPLALENRFRQLVHLSGRATVLHIGMWMAASITCDLGDRIAGVIGEVAGRIGELEIVFGHLPRIDRATLPLPLLQSKLLKNCVFSALHTLLIAIPFSQVRLGDVSQIRVDAFAQCPLLRRLSLREETHRVKFVLPYQNLTTIYANGGRLDYIINQLENTTDIDLDLCPISLTHEQPPPIPLHLPPTWQATTLNTLKSLRIRCSSFDFYTAIRDSIFRSLHASALRKLELHGSCSELVPILAMVPGSALCGLHELIVNSVRETPEYLADVQSFMHLMARMPALRSLSISDTFGHYVLCALVEGDGIILALAVLKISAELLLQDIEKVVCFARCRRGTLSVEVIVSTSYTYHGQVERFLSDILGSYAATSWTELRTLVPVSVI</sequence>
<evidence type="ECO:0000313" key="2">
    <source>
        <dbReference type="Proteomes" id="UP000054007"/>
    </source>
</evidence>
<dbReference type="EMBL" id="KN881070">
    <property type="protein sequence ID" value="KIY61080.1"/>
    <property type="molecule type" value="Genomic_DNA"/>
</dbReference>
<proteinExistence type="predicted"/>
<dbReference type="AlphaFoldDB" id="A0A0D7ASU1"/>
<dbReference type="Gene3D" id="3.80.10.10">
    <property type="entry name" value="Ribonuclease Inhibitor"/>
    <property type="match status" value="1"/>
</dbReference>
<organism evidence="1 2">
    <name type="scientific">Cylindrobasidium torrendii FP15055 ss-10</name>
    <dbReference type="NCBI Taxonomy" id="1314674"/>
    <lineage>
        <taxon>Eukaryota</taxon>
        <taxon>Fungi</taxon>
        <taxon>Dikarya</taxon>
        <taxon>Basidiomycota</taxon>
        <taxon>Agaricomycotina</taxon>
        <taxon>Agaricomycetes</taxon>
        <taxon>Agaricomycetidae</taxon>
        <taxon>Agaricales</taxon>
        <taxon>Marasmiineae</taxon>
        <taxon>Physalacriaceae</taxon>
        <taxon>Cylindrobasidium</taxon>
    </lineage>
</organism>
<protein>
    <submittedName>
        <fullName evidence="1">Uncharacterized protein</fullName>
    </submittedName>
</protein>
<name>A0A0D7ASU1_9AGAR</name>
<dbReference type="InterPro" id="IPR032675">
    <property type="entry name" value="LRR_dom_sf"/>
</dbReference>